<evidence type="ECO:0000256" key="3">
    <source>
        <dbReference type="ARBA" id="ARBA00022676"/>
    </source>
</evidence>
<comment type="catalytic activity">
    <reaction evidence="10">
        <text>di-trans,octa-cis-undecaprenyl diphospho-N-acetyl-alpha-D-muramoyl-L-alanyl-D-glutamyl-meso-2,6-diaminopimeloyl-D-alanyl-D-alanine + UDP-N-acetyl-alpha-D-glucosamine = di-trans,octa-cis-undecaprenyl diphospho-[N-acetyl-alpha-D-glucosaminyl-(1-&gt;4)]-N-acetyl-alpha-D-muramoyl-L-alanyl-D-glutamyl-meso-2,6-diaminopimeloyl-D-alanyl-D-alanine + UDP + H(+)</text>
        <dbReference type="Rhea" id="RHEA:31227"/>
        <dbReference type="ChEBI" id="CHEBI:15378"/>
        <dbReference type="ChEBI" id="CHEBI:57705"/>
        <dbReference type="ChEBI" id="CHEBI:58223"/>
        <dbReference type="ChEBI" id="CHEBI:61387"/>
        <dbReference type="ChEBI" id="CHEBI:61388"/>
        <dbReference type="EC" id="2.4.1.227"/>
    </reaction>
</comment>
<evidence type="ECO:0000256" key="6">
    <source>
        <dbReference type="ARBA" id="ARBA00022984"/>
    </source>
</evidence>
<keyword evidence="3 10" id="KW-0328">Glycosyltransferase</keyword>
<dbReference type="KEGG" id="fuv:JR347_08145"/>
<evidence type="ECO:0000313" key="13">
    <source>
        <dbReference type="EMBL" id="QSE99043.1"/>
    </source>
</evidence>
<dbReference type="InterPro" id="IPR007235">
    <property type="entry name" value="Glyco_trans_28_C"/>
</dbReference>
<keyword evidence="4 10" id="KW-0808">Transferase</keyword>
<feature type="binding site" evidence="10">
    <location>
        <begin position="16"/>
        <end position="18"/>
    </location>
    <ligand>
        <name>UDP-N-acetyl-alpha-D-glucosamine</name>
        <dbReference type="ChEBI" id="CHEBI:57705"/>
    </ligand>
</feature>
<dbReference type="CDD" id="cd03785">
    <property type="entry name" value="GT28_MurG"/>
    <property type="match status" value="1"/>
</dbReference>
<comment type="subcellular location">
    <subcellularLocation>
        <location evidence="10">Cell membrane</location>
        <topology evidence="10">Peripheral membrane protein</topology>
        <orientation evidence="10">Cytoplasmic side</orientation>
    </subcellularLocation>
</comment>
<dbReference type="AlphaFoldDB" id="A0A974WI89"/>
<dbReference type="GO" id="GO:0005975">
    <property type="term" value="P:carbohydrate metabolic process"/>
    <property type="evidence" value="ECO:0007669"/>
    <property type="project" value="InterPro"/>
</dbReference>
<comment type="similarity">
    <text evidence="10">Belongs to the glycosyltransferase 28 family. MurG subfamily.</text>
</comment>
<comment type="caution">
    <text evidence="10">Lacks conserved residue(s) required for the propagation of feature annotation.</text>
</comment>
<dbReference type="GO" id="GO:0009252">
    <property type="term" value="P:peptidoglycan biosynthetic process"/>
    <property type="evidence" value="ECO:0007669"/>
    <property type="project" value="UniProtKB-UniRule"/>
</dbReference>
<comment type="function">
    <text evidence="10">Cell wall formation. Catalyzes the transfer of a GlcNAc subunit on undecaprenyl-pyrophosphoryl-MurNAc-pentapeptide (lipid intermediate I) to form undecaprenyl-pyrophosphoryl-MurNAc-(pentapeptide)GlcNAc (lipid intermediate II).</text>
</comment>
<evidence type="ECO:0000256" key="10">
    <source>
        <dbReference type="HAMAP-Rule" id="MF_00033"/>
    </source>
</evidence>
<dbReference type="GO" id="GO:0005886">
    <property type="term" value="C:plasma membrane"/>
    <property type="evidence" value="ECO:0007669"/>
    <property type="project" value="UniProtKB-SubCell"/>
</dbReference>
<evidence type="ECO:0000259" key="12">
    <source>
        <dbReference type="Pfam" id="PF04101"/>
    </source>
</evidence>
<keyword evidence="6 10" id="KW-0573">Peptidoglycan synthesis</keyword>
<keyword evidence="1 10" id="KW-1003">Cell membrane</keyword>
<feature type="domain" description="Glycosyl transferase family 28 C-terminal" evidence="12">
    <location>
        <begin position="196"/>
        <end position="358"/>
    </location>
</feature>
<dbReference type="GO" id="GO:0051301">
    <property type="term" value="P:cell division"/>
    <property type="evidence" value="ECO:0007669"/>
    <property type="project" value="UniProtKB-KW"/>
</dbReference>
<gene>
    <name evidence="10 13" type="primary">murG</name>
    <name evidence="13" type="ORF">JR347_08145</name>
</gene>
<keyword evidence="5 10" id="KW-0133">Cell shape</keyword>
<sequence>MTSKEPYRFIISGGGTGGHIYPALAVANEIKSQHPDSEILFVGAQGKMEMTKVPEAGYKIVGLWISGLQRRVTIQNLLLPFKVIHSFFSAIGIVKKFSPNAVLGFGGYASGPMMFAANSRKVPTLIQEQNSYAGLTNKKFGKKAKSICVAYEGMEQYFPKDVIKFTGNPVRSDILSLENKRDEAIQHFELDPNKKTVLVLGGSLGARTINRSIAGHLDKVVKGGFQVLWQTGRFYYNDMKNVAADYGSNIKVHEFIKRMDLAYASADVVVSRAGALSISELCLVGKPTILVPSPNVAEDHQTKNARSLCTNGAAILIRDSESEKSLMNNVVDLLGDKEKQASLSAALKKMGKPNATKDIVSEVMRIIN</sequence>
<feature type="binding site" evidence="10">
    <location>
        <position position="171"/>
    </location>
    <ligand>
        <name>UDP-N-acetyl-alpha-D-glucosamine</name>
        <dbReference type="ChEBI" id="CHEBI:57705"/>
    </ligand>
</feature>
<dbReference type="GO" id="GO:0050511">
    <property type="term" value="F:undecaprenyldiphospho-muramoylpentapeptide beta-N-acetylglucosaminyltransferase activity"/>
    <property type="evidence" value="ECO:0007669"/>
    <property type="project" value="UniProtKB-UniRule"/>
</dbReference>
<keyword evidence="2 10" id="KW-0132">Cell division</keyword>
<dbReference type="Proteomes" id="UP000662783">
    <property type="component" value="Chromosome"/>
</dbReference>
<evidence type="ECO:0000256" key="5">
    <source>
        <dbReference type="ARBA" id="ARBA00022960"/>
    </source>
</evidence>
<evidence type="ECO:0000256" key="1">
    <source>
        <dbReference type="ARBA" id="ARBA00022475"/>
    </source>
</evidence>
<feature type="binding site" evidence="10">
    <location>
        <position position="301"/>
    </location>
    <ligand>
        <name>UDP-N-acetyl-alpha-D-glucosamine</name>
        <dbReference type="ChEBI" id="CHEBI:57705"/>
    </ligand>
</feature>
<dbReference type="GO" id="GO:0071555">
    <property type="term" value="P:cell wall organization"/>
    <property type="evidence" value="ECO:0007669"/>
    <property type="project" value="UniProtKB-KW"/>
</dbReference>
<dbReference type="PANTHER" id="PTHR21015">
    <property type="entry name" value="UDP-N-ACETYLGLUCOSAMINE--N-ACETYLMURAMYL-(PENTAPEPTIDE) PYROPHOSPHORYL-UNDECAPRENOL N-ACETYLGLUCOSAMINE TRANSFERASE 1"/>
    <property type="match status" value="1"/>
</dbReference>
<feature type="binding site" evidence="10">
    <location>
        <position position="256"/>
    </location>
    <ligand>
        <name>UDP-N-acetyl-alpha-D-glucosamine</name>
        <dbReference type="ChEBI" id="CHEBI:57705"/>
    </ligand>
</feature>
<dbReference type="Gene3D" id="3.40.50.2000">
    <property type="entry name" value="Glycogen Phosphorylase B"/>
    <property type="match status" value="2"/>
</dbReference>
<organism evidence="13 14">
    <name type="scientific">Fulvivirga lutea</name>
    <dbReference type="NCBI Taxonomy" id="2810512"/>
    <lineage>
        <taxon>Bacteria</taxon>
        <taxon>Pseudomonadati</taxon>
        <taxon>Bacteroidota</taxon>
        <taxon>Cytophagia</taxon>
        <taxon>Cytophagales</taxon>
        <taxon>Fulvivirgaceae</taxon>
        <taxon>Fulvivirga</taxon>
    </lineage>
</organism>
<feature type="binding site" evidence="10">
    <location>
        <position position="203"/>
    </location>
    <ligand>
        <name>UDP-N-acetyl-alpha-D-glucosamine</name>
        <dbReference type="ChEBI" id="CHEBI:57705"/>
    </ligand>
</feature>
<evidence type="ECO:0000256" key="9">
    <source>
        <dbReference type="ARBA" id="ARBA00023316"/>
    </source>
</evidence>
<proteinExistence type="inferred from homology"/>
<keyword evidence="14" id="KW-1185">Reference proteome</keyword>
<evidence type="ECO:0000256" key="2">
    <source>
        <dbReference type="ARBA" id="ARBA00022618"/>
    </source>
</evidence>
<keyword evidence="9 10" id="KW-0961">Cell wall biogenesis/degradation</keyword>
<keyword evidence="8 10" id="KW-0131">Cell cycle</keyword>
<comment type="pathway">
    <text evidence="10">Cell wall biogenesis; peptidoglycan biosynthesis.</text>
</comment>
<evidence type="ECO:0000256" key="4">
    <source>
        <dbReference type="ARBA" id="ARBA00022679"/>
    </source>
</evidence>
<dbReference type="Pfam" id="PF03033">
    <property type="entry name" value="Glyco_transf_28"/>
    <property type="match status" value="1"/>
</dbReference>
<dbReference type="RefSeq" id="WP_205723554.1">
    <property type="nucleotide sequence ID" value="NZ_CP070608.1"/>
</dbReference>
<dbReference type="EMBL" id="CP070608">
    <property type="protein sequence ID" value="QSE99043.1"/>
    <property type="molecule type" value="Genomic_DNA"/>
</dbReference>
<dbReference type="PANTHER" id="PTHR21015:SF22">
    <property type="entry name" value="GLYCOSYLTRANSFERASE"/>
    <property type="match status" value="1"/>
</dbReference>
<evidence type="ECO:0000259" key="11">
    <source>
        <dbReference type="Pfam" id="PF03033"/>
    </source>
</evidence>
<keyword evidence="7 10" id="KW-0472">Membrane</keyword>
<accession>A0A974WI89</accession>
<name>A0A974WI89_9BACT</name>
<evidence type="ECO:0000256" key="8">
    <source>
        <dbReference type="ARBA" id="ARBA00023306"/>
    </source>
</evidence>
<evidence type="ECO:0000313" key="14">
    <source>
        <dbReference type="Proteomes" id="UP000662783"/>
    </source>
</evidence>
<feature type="domain" description="Glycosyltransferase family 28 N-terminal" evidence="11">
    <location>
        <begin position="9"/>
        <end position="148"/>
    </location>
</feature>
<feature type="binding site" evidence="10">
    <location>
        <position position="130"/>
    </location>
    <ligand>
        <name>UDP-N-acetyl-alpha-D-glucosamine</name>
        <dbReference type="ChEBI" id="CHEBI:57705"/>
    </ligand>
</feature>
<dbReference type="GO" id="GO:0008360">
    <property type="term" value="P:regulation of cell shape"/>
    <property type="evidence" value="ECO:0007669"/>
    <property type="project" value="UniProtKB-KW"/>
</dbReference>
<dbReference type="NCBIfam" id="TIGR01133">
    <property type="entry name" value="murG"/>
    <property type="match status" value="1"/>
</dbReference>
<reference evidence="13" key="1">
    <citation type="submission" date="2021-02" db="EMBL/GenBank/DDBJ databases">
        <title>Fulvivirga sp. S481 isolated from sea water.</title>
        <authorList>
            <person name="Bae S.S."/>
            <person name="Baek K."/>
        </authorList>
    </citation>
    <scope>NUCLEOTIDE SEQUENCE</scope>
    <source>
        <strain evidence="13">S481</strain>
    </source>
</reference>
<evidence type="ECO:0000256" key="7">
    <source>
        <dbReference type="ARBA" id="ARBA00023136"/>
    </source>
</evidence>
<dbReference type="EC" id="2.4.1.227" evidence="10"/>
<dbReference type="InterPro" id="IPR004276">
    <property type="entry name" value="GlycoTrans_28_N"/>
</dbReference>
<dbReference type="Pfam" id="PF04101">
    <property type="entry name" value="Glyco_tran_28_C"/>
    <property type="match status" value="1"/>
</dbReference>
<dbReference type="SUPFAM" id="SSF53756">
    <property type="entry name" value="UDP-Glycosyltransferase/glycogen phosphorylase"/>
    <property type="match status" value="1"/>
</dbReference>
<dbReference type="InterPro" id="IPR006009">
    <property type="entry name" value="GlcNAc_MurG"/>
</dbReference>
<protein>
    <recommendedName>
        <fullName evidence="10">UDP-N-acetylglucosamine--N-acetylmuramyl-(pentapeptide) pyrophosphoryl-undecaprenol N-acetylglucosamine transferase</fullName>
        <ecNumber evidence="10">2.4.1.227</ecNumber>
    </recommendedName>
    <alternativeName>
        <fullName evidence="10">Undecaprenyl-PP-MurNAc-pentapeptide-UDPGlcNAc GlcNAc transferase</fullName>
    </alternativeName>
</protein>
<dbReference type="HAMAP" id="MF_00033">
    <property type="entry name" value="MurG"/>
    <property type="match status" value="1"/>
</dbReference>